<dbReference type="InterPro" id="IPR016582">
    <property type="entry name" value="OHBut_olig_hydro_put"/>
</dbReference>
<keyword evidence="1" id="KW-0378">Hydrolase</keyword>
<dbReference type="GO" id="GO:0019605">
    <property type="term" value="P:butyrate metabolic process"/>
    <property type="evidence" value="ECO:0007669"/>
    <property type="project" value="InterPro"/>
</dbReference>
<dbReference type="InterPro" id="IPR029058">
    <property type="entry name" value="AB_hydrolase_fold"/>
</dbReference>
<dbReference type="PROSITE" id="PS51257">
    <property type="entry name" value="PROKAR_LIPOPROTEIN"/>
    <property type="match status" value="1"/>
</dbReference>
<dbReference type="ESTHER" id="9gamm-a0a0k0xyb6">
    <property type="family name" value="OHBut_olig_hydro_put"/>
</dbReference>
<dbReference type="EMBL" id="CP012154">
    <property type="protein sequence ID" value="AKS42684.1"/>
    <property type="molecule type" value="Genomic_DNA"/>
</dbReference>
<dbReference type="KEGG" id="wma:WM2015_2321"/>
<dbReference type="STRING" id="1579979.WM2015_2321"/>
<protein>
    <submittedName>
        <fullName evidence="2">Hydrogenase</fullName>
    </submittedName>
</protein>
<dbReference type="Proteomes" id="UP000066624">
    <property type="component" value="Chromosome"/>
</dbReference>
<gene>
    <name evidence="2" type="ORF">WM2015_2321</name>
</gene>
<dbReference type="RefSeq" id="WP_049726227.1">
    <property type="nucleotide sequence ID" value="NZ_CP012154.1"/>
</dbReference>
<dbReference type="SUPFAM" id="SSF53474">
    <property type="entry name" value="alpha/beta-Hydrolases"/>
    <property type="match status" value="1"/>
</dbReference>
<evidence type="ECO:0000313" key="2">
    <source>
        <dbReference type="EMBL" id="AKS42684.1"/>
    </source>
</evidence>
<organism evidence="2 3">
    <name type="scientific">Wenzhouxiangella marina</name>
    <dbReference type="NCBI Taxonomy" id="1579979"/>
    <lineage>
        <taxon>Bacteria</taxon>
        <taxon>Pseudomonadati</taxon>
        <taxon>Pseudomonadota</taxon>
        <taxon>Gammaproteobacteria</taxon>
        <taxon>Chromatiales</taxon>
        <taxon>Wenzhouxiangellaceae</taxon>
        <taxon>Wenzhouxiangella</taxon>
    </lineage>
</organism>
<dbReference type="Gene3D" id="3.40.50.1820">
    <property type="entry name" value="alpha/beta hydrolase"/>
    <property type="match status" value="1"/>
</dbReference>
<keyword evidence="3" id="KW-1185">Reference proteome</keyword>
<evidence type="ECO:0000313" key="3">
    <source>
        <dbReference type="Proteomes" id="UP000066624"/>
    </source>
</evidence>
<reference evidence="2 3" key="1">
    <citation type="submission" date="2015-07" db="EMBL/GenBank/DDBJ databases">
        <authorList>
            <person name="Noorani M."/>
        </authorList>
    </citation>
    <scope>NUCLEOTIDE SEQUENCE [LARGE SCALE GENOMIC DNA]</scope>
    <source>
        <strain evidence="2 3">KCTC 42284</strain>
    </source>
</reference>
<accession>A0A0K0XYB6</accession>
<evidence type="ECO:0000256" key="1">
    <source>
        <dbReference type="ARBA" id="ARBA00022801"/>
    </source>
</evidence>
<sequence length="600" mass="62801">MARILILILFLSLVACQHEADEGSSAEPAPTAATEAAPIVRITEHAGGDDLVTAGLGLEGLMGPAPAPADPSSPTAEELRRLAFHSTWRGLAALNPAGGVGGLIESLPKVEGQERMAFRRLPGRNSPARVLLQIPAGFDPASACLLLAPASGSRGVYGAVPLVAPWALPKGCAVAYTDKGAGSDVHDFDSGTGVGLDGRRVDPGIAETGLRAPTFEGEVPAGTVAIPHAHSGDHSEKDWGLYVLDAGRFALEQLREVYGPALDEDALMVIAAGLSNGGGAVLRAAEQDEAGFIDGVFSMMPNVSVPGVPHLYELGTLAALYQPCMLGDLEATMEMVLGNPLLAAAGQQRCTSLSIAGLLEASEPAEARARLIEAGFDEHALGLAATNVALDLWRTVAVTYSSAYLGRGPLDMPCGYGFDASSATPEQVRTWWSIFSGIAPGAGIELVDGQAEGRDPALAGLRCLYELNDRSTEYGETLYQAIEATRATARPRPDVPVLLVHGREDGLIPAGLTSRPYLEQARANGARIAYWEVARAQHFDALLAVPTLAGRLVPMLPYGWAGLDHLLAVLEGERELGEDRRIEPDPPAAGEALAREDLGL</sequence>
<dbReference type="GO" id="GO:0047989">
    <property type="term" value="F:hydroxybutyrate-dimer hydrolase activity"/>
    <property type="evidence" value="ECO:0007669"/>
    <property type="project" value="InterPro"/>
</dbReference>
<name>A0A0K0XYB6_9GAMM</name>
<dbReference type="GO" id="GO:0005615">
    <property type="term" value="C:extracellular space"/>
    <property type="evidence" value="ECO:0007669"/>
    <property type="project" value="InterPro"/>
</dbReference>
<dbReference type="AlphaFoldDB" id="A0A0K0XYB6"/>
<proteinExistence type="predicted"/>
<dbReference type="PATRIC" id="fig|1579979.3.peg.2371"/>
<dbReference type="Pfam" id="PF10605">
    <property type="entry name" value="3HBOH"/>
    <property type="match status" value="1"/>
</dbReference>